<evidence type="ECO:0000256" key="1">
    <source>
        <dbReference type="SAM" id="MobiDB-lite"/>
    </source>
</evidence>
<dbReference type="RefSeq" id="WP_071501098.1">
    <property type="nucleotide sequence ID" value="NZ_MORL01000001.1"/>
</dbReference>
<evidence type="ECO:0000259" key="3">
    <source>
        <dbReference type="Pfam" id="PF04773"/>
    </source>
</evidence>
<reference evidence="5 6" key="1">
    <citation type="submission" date="2016-10" db="EMBL/GenBank/DDBJ databases">
        <title>Arsenicibacter rosenii gen. nov., sp. nov., an efficient arsenic-methylating bacterium isolated from an arsenic-contaminated paddy soil.</title>
        <authorList>
            <person name="Huang K."/>
        </authorList>
    </citation>
    <scope>NUCLEOTIDE SEQUENCE [LARGE SCALE GENOMIC DNA]</scope>
    <source>
        <strain evidence="5 6">SM-1</strain>
    </source>
</reference>
<dbReference type="Pfam" id="PF16344">
    <property type="entry name" value="FecR_C"/>
    <property type="match status" value="1"/>
</dbReference>
<dbReference type="AlphaFoldDB" id="A0A1S2VR01"/>
<comment type="caution">
    <text evidence="5">The sequence shown here is derived from an EMBL/GenBank/DDBJ whole genome shotgun (WGS) entry which is preliminary data.</text>
</comment>
<feature type="region of interest" description="Disordered" evidence="1">
    <location>
        <begin position="53"/>
        <end position="75"/>
    </location>
</feature>
<dbReference type="OrthoDB" id="1452822at2"/>
<evidence type="ECO:0000259" key="4">
    <source>
        <dbReference type="Pfam" id="PF16344"/>
    </source>
</evidence>
<dbReference type="GO" id="GO:0016989">
    <property type="term" value="F:sigma factor antagonist activity"/>
    <property type="evidence" value="ECO:0007669"/>
    <property type="project" value="TreeGrafter"/>
</dbReference>
<sequence>MLRSRAEYLVNRLIENQLTSSELDELLRSMGNERALDDFSDVLEAYFNSLVEESETTDLPRQEPPATDSVPSGSQRPALFGISRGSYTRMAALLALALGFLGILYLIPYRAQQQKLSDSGKQTPLAAHHEEVVPRGSRKSLRLADGTYVKLNAESKMTFPVAFDNKNRPVSLQGEAYFDVAKDKNRPFSISLDELKVCVLGTSFNIKSYDADEEVAVSVRSGRVSVSINSTSLPAVILTRNEKLIFNKRTEKYRIVRQDVTPDYAWADGVLLFDHTPFSTVVQTLERCYDVEIQVKDKSLLETSLTGRHINENLVSALESICFAISAKYEIKGRIVVIRK</sequence>
<feature type="domain" description="Protein FecR C-terminal" evidence="4">
    <location>
        <begin position="271"/>
        <end position="338"/>
    </location>
</feature>
<gene>
    <name evidence="5" type="ORF">BLX24_00255</name>
</gene>
<organism evidence="5 6">
    <name type="scientific">Arsenicibacter rosenii</name>
    <dbReference type="NCBI Taxonomy" id="1750698"/>
    <lineage>
        <taxon>Bacteria</taxon>
        <taxon>Pseudomonadati</taxon>
        <taxon>Bacteroidota</taxon>
        <taxon>Cytophagia</taxon>
        <taxon>Cytophagales</taxon>
        <taxon>Spirosomataceae</taxon>
        <taxon>Arsenicibacter</taxon>
    </lineage>
</organism>
<dbReference type="InterPro" id="IPR012373">
    <property type="entry name" value="Ferrdict_sens_TM"/>
</dbReference>
<dbReference type="PANTHER" id="PTHR30273:SF2">
    <property type="entry name" value="PROTEIN FECR"/>
    <property type="match status" value="1"/>
</dbReference>
<accession>A0A1S2VR01</accession>
<dbReference type="PANTHER" id="PTHR30273">
    <property type="entry name" value="PERIPLASMIC SIGNAL SENSOR AND SIGMA FACTOR ACTIVATOR FECR-RELATED"/>
    <property type="match status" value="1"/>
</dbReference>
<keyword evidence="2" id="KW-0472">Membrane</keyword>
<keyword evidence="6" id="KW-1185">Reference proteome</keyword>
<proteinExistence type="predicted"/>
<dbReference type="InterPro" id="IPR032508">
    <property type="entry name" value="FecR_C"/>
</dbReference>
<dbReference type="Gene3D" id="2.60.120.1440">
    <property type="match status" value="1"/>
</dbReference>
<keyword evidence="2" id="KW-0812">Transmembrane</keyword>
<dbReference type="EMBL" id="MORL01000001">
    <property type="protein sequence ID" value="OIN60596.1"/>
    <property type="molecule type" value="Genomic_DNA"/>
</dbReference>
<dbReference type="Gene3D" id="3.55.50.30">
    <property type="match status" value="1"/>
</dbReference>
<feature type="transmembrane region" description="Helical" evidence="2">
    <location>
        <begin position="90"/>
        <end position="107"/>
    </location>
</feature>
<evidence type="ECO:0008006" key="7">
    <source>
        <dbReference type="Google" id="ProtNLM"/>
    </source>
</evidence>
<evidence type="ECO:0000313" key="6">
    <source>
        <dbReference type="Proteomes" id="UP000181790"/>
    </source>
</evidence>
<dbReference type="InterPro" id="IPR006860">
    <property type="entry name" value="FecR"/>
</dbReference>
<feature type="domain" description="FecR protein" evidence="3">
    <location>
        <begin position="134"/>
        <end position="224"/>
    </location>
</feature>
<protein>
    <recommendedName>
        <fullName evidence="7">Iron dicitrate transport regulator FecR</fullName>
    </recommendedName>
</protein>
<keyword evidence="2" id="KW-1133">Transmembrane helix</keyword>
<name>A0A1S2VR01_9BACT</name>
<evidence type="ECO:0000256" key="2">
    <source>
        <dbReference type="SAM" id="Phobius"/>
    </source>
</evidence>
<evidence type="ECO:0000313" key="5">
    <source>
        <dbReference type="EMBL" id="OIN60596.1"/>
    </source>
</evidence>
<dbReference type="Proteomes" id="UP000181790">
    <property type="component" value="Unassembled WGS sequence"/>
</dbReference>
<dbReference type="Pfam" id="PF04773">
    <property type="entry name" value="FecR"/>
    <property type="match status" value="1"/>
</dbReference>
<dbReference type="PIRSF" id="PIRSF018266">
    <property type="entry name" value="FecR"/>
    <property type="match status" value="1"/>
</dbReference>